<name>A0AAW0BL68_9AGAR</name>
<dbReference type="Proteomes" id="UP001362999">
    <property type="component" value="Unassembled WGS sequence"/>
</dbReference>
<dbReference type="EMBL" id="JAWWNJ010000031">
    <property type="protein sequence ID" value="KAK7026578.1"/>
    <property type="molecule type" value="Genomic_DNA"/>
</dbReference>
<keyword evidence="5" id="KW-1185">Reference proteome</keyword>
<dbReference type="PANTHER" id="PTHR32208:SF96">
    <property type="entry name" value="GLYOXAL OXIDASE"/>
    <property type="match status" value="1"/>
</dbReference>
<evidence type="ECO:0000313" key="5">
    <source>
        <dbReference type="Proteomes" id="UP001362999"/>
    </source>
</evidence>
<proteinExistence type="predicted"/>
<dbReference type="SUPFAM" id="SSF50965">
    <property type="entry name" value="Galactose oxidase, central domain"/>
    <property type="match status" value="1"/>
</dbReference>
<feature type="domain" description="Galactose oxidase-like Early set" evidence="3">
    <location>
        <begin position="124"/>
        <end position="224"/>
    </location>
</feature>
<dbReference type="InterPro" id="IPR009880">
    <property type="entry name" value="Glyoxal_oxidase_N"/>
</dbReference>
<dbReference type="CDD" id="cd02851">
    <property type="entry name" value="E_set_GO_C"/>
    <property type="match status" value="1"/>
</dbReference>
<dbReference type="Gene3D" id="2.130.10.80">
    <property type="entry name" value="Galactose oxidase/kelch, beta-propeller"/>
    <property type="match status" value="1"/>
</dbReference>
<sequence>MLEGRMMPEMILLPNGQVLIINGAQTGYAAISSVAVVQGNSNADHAALTPSLYDPLAPLGRRISNKELPTTDIARMYHSSVTLTPSGNILLAGSNPNVNVNETVKFPTEFRVQYLNPPYMSMARPTLSGVPAKIAFDSRFTVQVTIPQSVNRSSEIKVALMDLGYSSHAFHSSSRLVFLDASLSSDRKSLEILSPPNNRVYPPGPGYLFLTVGDATSAGMRVMVGSGASPPVPDQGRRI</sequence>
<dbReference type="Pfam" id="PF07250">
    <property type="entry name" value="Glyoxal_oxid_N"/>
    <property type="match status" value="1"/>
</dbReference>
<comment type="caution">
    <text evidence="4">The sequence shown here is derived from an EMBL/GenBank/DDBJ whole genome shotgun (WGS) entry which is preliminary data.</text>
</comment>
<organism evidence="4 5">
    <name type="scientific">Favolaschia claudopus</name>
    <dbReference type="NCBI Taxonomy" id="2862362"/>
    <lineage>
        <taxon>Eukaryota</taxon>
        <taxon>Fungi</taxon>
        <taxon>Dikarya</taxon>
        <taxon>Basidiomycota</taxon>
        <taxon>Agaricomycotina</taxon>
        <taxon>Agaricomycetes</taxon>
        <taxon>Agaricomycetidae</taxon>
        <taxon>Agaricales</taxon>
        <taxon>Marasmiineae</taxon>
        <taxon>Mycenaceae</taxon>
        <taxon>Favolaschia</taxon>
    </lineage>
</organism>
<dbReference type="InterPro" id="IPR015202">
    <property type="entry name" value="GO-like_E_set"/>
</dbReference>
<protein>
    <recommendedName>
        <fullName evidence="6">Galactose oxidase-like Early set domain-containing protein</fullName>
    </recommendedName>
</protein>
<dbReference type="InterPro" id="IPR013783">
    <property type="entry name" value="Ig-like_fold"/>
</dbReference>
<reference evidence="4 5" key="1">
    <citation type="journal article" date="2024" name="J Genomics">
        <title>Draft genome sequencing and assembly of Favolaschia claudopus CIRM-BRFM 2984 isolated from oak limbs.</title>
        <authorList>
            <person name="Navarro D."/>
            <person name="Drula E."/>
            <person name="Chaduli D."/>
            <person name="Cazenave R."/>
            <person name="Ahrendt S."/>
            <person name="Wang J."/>
            <person name="Lipzen A."/>
            <person name="Daum C."/>
            <person name="Barry K."/>
            <person name="Grigoriev I.V."/>
            <person name="Favel A."/>
            <person name="Rosso M.N."/>
            <person name="Martin F."/>
        </authorList>
    </citation>
    <scope>NUCLEOTIDE SEQUENCE [LARGE SCALE GENOMIC DNA]</scope>
    <source>
        <strain evidence="4 5">CIRM-BRFM 2984</strain>
    </source>
</reference>
<evidence type="ECO:0000313" key="4">
    <source>
        <dbReference type="EMBL" id="KAK7026578.1"/>
    </source>
</evidence>
<dbReference type="SUPFAM" id="SSF81296">
    <property type="entry name" value="E set domains"/>
    <property type="match status" value="1"/>
</dbReference>
<dbReference type="PANTHER" id="PTHR32208">
    <property type="entry name" value="SECRETED PROTEIN-RELATED"/>
    <property type="match status" value="1"/>
</dbReference>
<dbReference type="Gene3D" id="2.60.40.10">
    <property type="entry name" value="Immunoglobulins"/>
    <property type="match status" value="1"/>
</dbReference>
<dbReference type="InterPro" id="IPR014756">
    <property type="entry name" value="Ig_E-set"/>
</dbReference>
<evidence type="ECO:0008006" key="6">
    <source>
        <dbReference type="Google" id="ProtNLM"/>
    </source>
</evidence>
<evidence type="ECO:0000259" key="2">
    <source>
        <dbReference type="Pfam" id="PF07250"/>
    </source>
</evidence>
<dbReference type="InterPro" id="IPR037293">
    <property type="entry name" value="Gal_Oxidase_central_sf"/>
</dbReference>
<dbReference type="InterPro" id="IPR011043">
    <property type="entry name" value="Gal_Oxase/kelch_b-propeller"/>
</dbReference>
<gene>
    <name evidence="4" type="ORF">R3P38DRAFT_3191743</name>
</gene>
<accession>A0AAW0BL68</accession>
<dbReference type="AlphaFoldDB" id="A0AAW0BL68"/>
<dbReference type="Pfam" id="PF09118">
    <property type="entry name" value="GO-like_E_set"/>
    <property type="match status" value="1"/>
</dbReference>
<evidence type="ECO:0000259" key="3">
    <source>
        <dbReference type="Pfam" id="PF09118"/>
    </source>
</evidence>
<evidence type="ECO:0000256" key="1">
    <source>
        <dbReference type="ARBA" id="ARBA00022729"/>
    </source>
</evidence>
<feature type="domain" description="Glyoxal oxidase N-terminal" evidence="2">
    <location>
        <begin position="3"/>
        <end position="119"/>
    </location>
</feature>
<keyword evidence="1" id="KW-0732">Signal</keyword>